<dbReference type="PANTHER" id="PTHR10587:SF137">
    <property type="entry name" value="4-DEOXY-4-FORMAMIDO-L-ARABINOSE-PHOSPHOUNDECAPRENOL DEFORMYLASE ARND-RELATED"/>
    <property type="match status" value="1"/>
</dbReference>
<feature type="transmembrane region" description="Helical" evidence="1">
    <location>
        <begin position="49"/>
        <end position="70"/>
    </location>
</feature>
<dbReference type="InterPro" id="IPR002509">
    <property type="entry name" value="NODB_dom"/>
</dbReference>
<dbReference type="PANTHER" id="PTHR10587">
    <property type="entry name" value="GLYCOSYL TRANSFERASE-RELATED"/>
    <property type="match status" value="1"/>
</dbReference>
<dbReference type="AlphaFoldDB" id="A0A6J4HKL5"/>
<dbReference type="InterPro" id="IPR050248">
    <property type="entry name" value="Polysacc_deacetylase_ArnD"/>
</dbReference>
<dbReference type="GO" id="GO:0005975">
    <property type="term" value="P:carbohydrate metabolic process"/>
    <property type="evidence" value="ECO:0007669"/>
    <property type="project" value="InterPro"/>
</dbReference>
<evidence type="ECO:0000259" key="2">
    <source>
        <dbReference type="PROSITE" id="PS51677"/>
    </source>
</evidence>
<dbReference type="SUPFAM" id="SSF88713">
    <property type="entry name" value="Glycoside hydrolase/deacetylase"/>
    <property type="match status" value="1"/>
</dbReference>
<dbReference type="PROSITE" id="PS51677">
    <property type="entry name" value="NODB"/>
    <property type="match status" value="1"/>
</dbReference>
<proteinExistence type="predicted"/>
<keyword evidence="1" id="KW-0812">Transmembrane</keyword>
<gene>
    <name evidence="3" type="ORF">AVDCRST_MAG63-684</name>
</gene>
<keyword evidence="1" id="KW-0472">Membrane</keyword>
<dbReference type="Pfam" id="PF01522">
    <property type="entry name" value="Polysacc_deac_1"/>
    <property type="match status" value="1"/>
</dbReference>
<accession>A0A6J4HKL5</accession>
<dbReference type="InterPro" id="IPR011330">
    <property type="entry name" value="Glyco_hydro/deAcase_b/a-brl"/>
</dbReference>
<evidence type="ECO:0000313" key="3">
    <source>
        <dbReference type="EMBL" id="CAA9224819.1"/>
    </source>
</evidence>
<dbReference type="GO" id="GO:0016810">
    <property type="term" value="F:hydrolase activity, acting on carbon-nitrogen (but not peptide) bonds"/>
    <property type="evidence" value="ECO:0007669"/>
    <property type="project" value="InterPro"/>
</dbReference>
<keyword evidence="1" id="KW-1133">Transmembrane helix</keyword>
<dbReference type="EMBL" id="CADCTO010000090">
    <property type="protein sequence ID" value="CAA9224819.1"/>
    <property type="molecule type" value="Genomic_DNA"/>
</dbReference>
<feature type="domain" description="NodB homology" evidence="2">
    <location>
        <begin position="89"/>
        <end position="270"/>
    </location>
</feature>
<dbReference type="Gene3D" id="3.20.20.370">
    <property type="entry name" value="Glycoside hydrolase/deacetylase"/>
    <property type="match status" value="1"/>
</dbReference>
<dbReference type="CDD" id="cd10917">
    <property type="entry name" value="CE4_NodB_like_6s_7s"/>
    <property type="match status" value="1"/>
</dbReference>
<evidence type="ECO:0000256" key="1">
    <source>
        <dbReference type="SAM" id="Phobius"/>
    </source>
</evidence>
<sequence>MSASARTSGGEPNPVAQIIATRTAQVGGAALLALLAARAVLPRDRFRPLVPWGGLAVGGGLSAYFCATFHPRVPLGAPLVTRLLGTAGNAVALTFDDGPHPDTTPRILDLLREHGAKATFFVVGESVARYPELVRRVRAEGHGVGIHGLRHRTMVLQNARAIQADLREAARRIEAAAPGGAPVRLLRPPYGFRSWTLGRVATRLGLQLVAWSLDSRDYRPVTPAHLLERVKTRLAPRDIVLLHERPDAPHTLDTLPALLRFCRDRGWQCVAL</sequence>
<organism evidence="3">
    <name type="scientific">uncultured Armatimonadetes bacterium</name>
    <dbReference type="NCBI Taxonomy" id="157466"/>
    <lineage>
        <taxon>Bacteria</taxon>
        <taxon>Bacillati</taxon>
        <taxon>Armatimonadota</taxon>
        <taxon>environmental samples</taxon>
    </lineage>
</organism>
<protein>
    <recommendedName>
        <fullName evidence="2">NodB homology domain-containing protein</fullName>
    </recommendedName>
</protein>
<name>A0A6J4HKL5_9BACT</name>
<feature type="transmembrane region" description="Helical" evidence="1">
    <location>
        <begin position="15"/>
        <end position="37"/>
    </location>
</feature>
<reference evidence="3" key="1">
    <citation type="submission" date="2020-02" db="EMBL/GenBank/DDBJ databases">
        <authorList>
            <person name="Meier V. D."/>
        </authorList>
    </citation>
    <scope>NUCLEOTIDE SEQUENCE</scope>
    <source>
        <strain evidence="3">AVDCRST_MAG63</strain>
    </source>
</reference>